<protein>
    <submittedName>
        <fullName evidence="1">Major capsid protein E</fullName>
    </submittedName>
</protein>
<sequence>MALVINSDYVTPAELTGYVREALADQPINDLALVDNLLPDTMIDDVEFRANITQHGLRRAAKFRSWDTEAPITGRKGVVRISGELPPISEKRRLGEYDRLRLRKADNQIRDLIFNDGVELAQALRTRIIMAKADALVNGKVTLAENGLDLAADFKRLPGHSVTASVLWNVTGTGAADPINDQESWFATFRTTQSGNPVRAITSQRVMSALMRNDKIRAYALPPGSTQGIVTRDQVNALFTSFGHPAFEIFDAQVEDANGNASRLIPDDRILYVGGANKIGETLWGTTAEAIEPEYGIDANQAPGIVVGSYIDNDPVARWTKASGIGLPMLLNANATMVAKVL</sequence>
<dbReference type="EMBL" id="VBUT01000014">
    <property type="protein sequence ID" value="TLF72917.1"/>
    <property type="molecule type" value="Genomic_DNA"/>
</dbReference>
<evidence type="ECO:0000313" key="1">
    <source>
        <dbReference type="EMBL" id="TLF72917.1"/>
    </source>
</evidence>
<accession>A0A5R8NEF4</accession>
<dbReference type="Gene3D" id="3.90.1690.10">
    <property type="entry name" value="phage-related protein like domain"/>
    <property type="match status" value="1"/>
</dbReference>
<dbReference type="RefSeq" id="WP_138452818.1">
    <property type="nucleotide sequence ID" value="NZ_VBUT01000014.1"/>
</dbReference>
<comment type="caution">
    <text evidence="1">The sequence shown here is derived from an EMBL/GenBank/DDBJ whole genome shotgun (WGS) entry which is preliminary data.</text>
</comment>
<dbReference type="Pfam" id="PF03864">
    <property type="entry name" value="Phage_cap_E"/>
    <property type="match status" value="1"/>
</dbReference>
<gene>
    <name evidence="1" type="ORF">FEK34_28250</name>
</gene>
<proteinExistence type="predicted"/>
<reference evidence="1 2" key="1">
    <citation type="submission" date="2019-05" db="EMBL/GenBank/DDBJ databases">
        <title>Genomes sequences of two Nocardia cyriacigeorgica environmental isolates, type strains Nocardia asteroides ATCC 19247 and Nocardia cyriacigeorgica DSM 44484.</title>
        <authorList>
            <person name="Vautrin F."/>
            <person name="Bergeron E."/>
            <person name="Dubost A."/>
            <person name="Abrouk D."/>
            <person name="Rodriguez Nava V."/>
            <person name="Pujic P."/>
        </authorList>
    </citation>
    <scope>NUCLEOTIDE SEQUENCE [LARGE SCALE GENOMIC DNA]</scope>
    <source>
        <strain evidence="1 2">EML 446</strain>
    </source>
</reference>
<name>A0A5R8NEF4_9NOCA</name>
<dbReference type="InterPro" id="IPR053738">
    <property type="entry name" value="Lambda_capsid_assembly"/>
</dbReference>
<evidence type="ECO:0000313" key="2">
    <source>
        <dbReference type="Proteomes" id="UP000306378"/>
    </source>
</evidence>
<dbReference type="Proteomes" id="UP000306378">
    <property type="component" value="Unassembled WGS sequence"/>
</dbReference>
<organism evidence="1 2">
    <name type="scientific">Nocardia cyriacigeorgica</name>
    <dbReference type="NCBI Taxonomy" id="135487"/>
    <lineage>
        <taxon>Bacteria</taxon>
        <taxon>Bacillati</taxon>
        <taxon>Actinomycetota</taxon>
        <taxon>Actinomycetes</taxon>
        <taxon>Mycobacteriales</taxon>
        <taxon>Nocardiaceae</taxon>
        <taxon>Nocardia</taxon>
    </lineage>
</organism>
<dbReference type="AlphaFoldDB" id="A0A5R8NEF4"/>
<dbReference type="InterPro" id="IPR005564">
    <property type="entry name" value="Major_capsid_GpE"/>
</dbReference>